<dbReference type="EMBL" id="AMGY01000007">
    <property type="protein sequence ID" value="EXJ79983.1"/>
    <property type="molecule type" value="Genomic_DNA"/>
</dbReference>
<evidence type="ECO:0000256" key="6">
    <source>
        <dbReference type="ARBA" id="ARBA00022989"/>
    </source>
</evidence>
<accession>W9XIF5</accession>
<dbReference type="RefSeq" id="XP_007736557.1">
    <property type="nucleotide sequence ID" value="XM_007738367.1"/>
</dbReference>
<dbReference type="STRING" id="1182542.W9XIF5"/>
<keyword evidence="4 9" id="KW-0812">Transmembrane</keyword>
<evidence type="ECO:0000313" key="11">
    <source>
        <dbReference type="Proteomes" id="UP000019478"/>
    </source>
</evidence>
<evidence type="ECO:0000313" key="10">
    <source>
        <dbReference type="EMBL" id="EXJ79983.1"/>
    </source>
</evidence>
<dbReference type="PANTHER" id="PTHR13202">
    <property type="entry name" value="MICROSOMAL SIGNAL PEPTIDASE 12 KDA SUBUNIT"/>
    <property type="match status" value="1"/>
</dbReference>
<feature type="transmembrane region" description="Helical" evidence="9">
    <location>
        <begin position="27"/>
        <end position="44"/>
    </location>
</feature>
<keyword evidence="6 9" id="KW-1133">Transmembrane helix</keyword>
<dbReference type="PANTHER" id="PTHR13202:SF0">
    <property type="entry name" value="SIGNAL PEPTIDASE COMPLEX SUBUNIT 1"/>
    <property type="match status" value="1"/>
</dbReference>
<organism evidence="10 11">
    <name type="scientific">Capronia epimyces CBS 606.96</name>
    <dbReference type="NCBI Taxonomy" id="1182542"/>
    <lineage>
        <taxon>Eukaryota</taxon>
        <taxon>Fungi</taxon>
        <taxon>Dikarya</taxon>
        <taxon>Ascomycota</taxon>
        <taxon>Pezizomycotina</taxon>
        <taxon>Eurotiomycetes</taxon>
        <taxon>Chaetothyriomycetidae</taxon>
        <taxon>Chaetothyriales</taxon>
        <taxon>Herpotrichiellaceae</taxon>
        <taxon>Capronia</taxon>
    </lineage>
</organism>
<dbReference type="Proteomes" id="UP000019478">
    <property type="component" value="Unassembled WGS sequence"/>
</dbReference>
<reference evidence="10 11" key="1">
    <citation type="submission" date="2013-03" db="EMBL/GenBank/DDBJ databases">
        <title>The Genome Sequence of Capronia epimyces CBS 606.96.</title>
        <authorList>
            <consortium name="The Broad Institute Genomics Platform"/>
            <person name="Cuomo C."/>
            <person name="de Hoog S."/>
            <person name="Gorbushina A."/>
            <person name="Walker B."/>
            <person name="Young S.K."/>
            <person name="Zeng Q."/>
            <person name="Gargeya S."/>
            <person name="Fitzgerald M."/>
            <person name="Haas B."/>
            <person name="Abouelleil A."/>
            <person name="Allen A.W."/>
            <person name="Alvarado L."/>
            <person name="Arachchi H.M."/>
            <person name="Berlin A.M."/>
            <person name="Chapman S.B."/>
            <person name="Gainer-Dewar J."/>
            <person name="Goldberg J."/>
            <person name="Griggs A."/>
            <person name="Gujja S."/>
            <person name="Hansen M."/>
            <person name="Howarth C."/>
            <person name="Imamovic A."/>
            <person name="Ireland A."/>
            <person name="Larimer J."/>
            <person name="McCowan C."/>
            <person name="Murphy C."/>
            <person name="Pearson M."/>
            <person name="Poon T.W."/>
            <person name="Priest M."/>
            <person name="Roberts A."/>
            <person name="Saif S."/>
            <person name="Shea T."/>
            <person name="Sisk P."/>
            <person name="Sykes S."/>
            <person name="Wortman J."/>
            <person name="Nusbaum C."/>
            <person name="Birren B."/>
        </authorList>
    </citation>
    <scope>NUCLEOTIDE SEQUENCE [LARGE SCALE GENOMIC DNA]</scope>
    <source>
        <strain evidence="10 11">CBS 606.96</strain>
    </source>
</reference>
<dbReference type="AlphaFoldDB" id="W9XIF5"/>
<dbReference type="GO" id="GO:0006465">
    <property type="term" value="P:signal peptide processing"/>
    <property type="evidence" value="ECO:0007669"/>
    <property type="project" value="InterPro"/>
</dbReference>
<comment type="function">
    <text evidence="8">Component of the signal peptidase complex (SPC) which catalyzes the cleavage of N-terminal signal sequences from nascent proteins as they are translocated into the lumen of the endoplasmic reticulum. Dispensable for SPC enzymatic activity.</text>
</comment>
<name>W9XIF5_9EURO</name>
<dbReference type="GO" id="GO:0005787">
    <property type="term" value="C:signal peptidase complex"/>
    <property type="evidence" value="ECO:0007669"/>
    <property type="project" value="InterPro"/>
</dbReference>
<evidence type="ECO:0000256" key="4">
    <source>
        <dbReference type="ARBA" id="ARBA00022692"/>
    </source>
</evidence>
<evidence type="ECO:0000256" key="2">
    <source>
        <dbReference type="ARBA" id="ARBA00005245"/>
    </source>
</evidence>
<dbReference type="GeneID" id="19172357"/>
<dbReference type="OrthoDB" id="263893at2759"/>
<evidence type="ECO:0000256" key="3">
    <source>
        <dbReference type="ARBA" id="ARBA00017059"/>
    </source>
</evidence>
<proteinExistence type="inferred from homology"/>
<keyword evidence="11" id="KW-1185">Reference proteome</keyword>
<protein>
    <recommendedName>
        <fullName evidence="3">Signal peptidase complex subunit 1</fullName>
    </recommendedName>
</protein>
<keyword evidence="5" id="KW-0256">Endoplasmic reticulum</keyword>
<dbReference type="Pfam" id="PF06645">
    <property type="entry name" value="SPC12"/>
    <property type="match status" value="1"/>
</dbReference>
<dbReference type="InterPro" id="IPR009542">
    <property type="entry name" value="Spc1/SPCS1"/>
</dbReference>
<gene>
    <name evidence="10" type="ORF">A1O3_08269</name>
</gene>
<dbReference type="eggNOG" id="KOG4112">
    <property type="taxonomic scope" value="Eukaryota"/>
</dbReference>
<evidence type="ECO:0000256" key="1">
    <source>
        <dbReference type="ARBA" id="ARBA00004477"/>
    </source>
</evidence>
<evidence type="ECO:0000256" key="8">
    <source>
        <dbReference type="ARBA" id="ARBA00045204"/>
    </source>
</evidence>
<comment type="similarity">
    <text evidence="2">Belongs to the SPCS1 family.</text>
</comment>
<sequence length="101" mass="10938">MDAVVAQIQDLFEGQIDFDGQRLAEQLYTAILSISSAIALVVGYMQQDIFLSMWIGLAGTLLAMLLVVPPWPVFNQHPQPWLGSKVSLPRGGIVVSGGKGR</sequence>
<feature type="transmembrane region" description="Helical" evidence="9">
    <location>
        <begin position="51"/>
        <end position="71"/>
    </location>
</feature>
<evidence type="ECO:0000256" key="9">
    <source>
        <dbReference type="SAM" id="Phobius"/>
    </source>
</evidence>
<evidence type="ECO:0000256" key="5">
    <source>
        <dbReference type="ARBA" id="ARBA00022824"/>
    </source>
</evidence>
<dbReference type="HOGENOM" id="CLU_134505_2_0_1"/>
<evidence type="ECO:0000256" key="7">
    <source>
        <dbReference type="ARBA" id="ARBA00023136"/>
    </source>
</evidence>
<dbReference type="GO" id="GO:0045047">
    <property type="term" value="P:protein targeting to ER"/>
    <property type="evidence" value="ECO:0007669"/>
    <property type="project" value="TreeGrafter"/>
</dbReference>
<keyword evidence="7 9" id="KW-0472">Membrane</keyword>
<comment type="subcellular location">
    <subcellularLocation>
        <location evidence="1">Endoplasmic reticulum membrane</location>
        <topology evidence="1">Multi-pass membrane protein</topology>
    </subcellularLocation>
</comment>
<comment type="caution">
    <text evidence="10">The sequence shown here is derived from an EMBL/GenBank/DDBJ whole genome shotgun (WGS) entry which is preliminary data.</text>
</comment>